<feature type="signal peptide" evidence="1">
    <location>
        <begin position="1"/>
        <end position="33"/>
    </location>
</feature>
<feature type="chain" id="PRO_5009104577" evidence="1">
    <location>
        <begin position="34"/>
        <end position="382"/>
    </location>
</feature>
<gene>
    <name evidence="2" type="ORF">BES08_00710</name>
</gene>
<dbReference type="AlphaFoldDB" id="A0A1D7ZZZ6"/>
<accession>A0A1D7ZZZ6</accession>
<reference evidence="3" key="1">
    <citation type="journal article" date="2017" name="J. Biotechnol.">
        <title>Complete genome sequence of Novosphingobium resinovorum SA1, a versatile xenobiotic-degrading bacterium capable of utilizing sulfanilic acid.</title>
        <authorList>
            <person name="Hegedus B."/>
            <person name="Kos P.B."/>
            <person name="Balint B."/>
            <person name="Maroti G."/>
            <person name="Gan H.M."/>
            <person name="Perei K."/>
            <person name="Rakhely G."/>
        </authorList>
    </citation>
    <scope>NUCLEOTIDE SEQUENCE [LARGE SCALE GENOMIC DNA]</scope>
    <source>
        <strain evidence="3">SA1</strain>
    </source>
</reference>
<dbReference type="KEGG" id="nre:BES08_00710"/>
<sequence>MIAYRSGRPLRASLRALALAAAAGLLAPVAAAAAEPALPEIPKVTPIPVKVIVVATFEPGEDKGDAPGEFQAWAEREHLDEVIPVKGTLHPLRRNADGLYGMVWGSPDTMIGSVSDQLTALLMDPRFDFTKTYWLFTGISGVDPQLASVGSAAWSRWVVDGDKLREFDDREVPKDWPYGLFAIGADKPNTLPGATQDFAGFTDTRKLSMSAELNQGLAYWAYGLSKDVKIPDSPELKADRARWKGWPNAQKPPFVLMGETLGGLRYWHGPSRTQWARDWVKLWTGGKGRFAMTNMESQIQQGSILIAAKNGLVDANRVMVLRTGSNPSMPPPGISAVESVANEGAGQKAAFEANYLVGAPVVHELLKHWDKYENAVPEAPVP</sequence>
<evidence type="ECO:0000313" key="3">
    <source>
        <dbReference type="Proteomes" id="UP000094626"/>
    </source>
</evidence>
<name>A0A1D7ZZZ6_9SPHN</name>
<dbReference type="Proteomes" id="UP000094626">
    <property type="component" value="Chromosome"/>
</dbReference>
<protein>
    <submittedName>
        <fullName evidence="2">Purine nucleoside permease</fullName>
    </submittedName>
</protein>
<dbReference type="PIRSF" id="PIRSF013171">
    <property type="entry name" value="Pur_nuclsid_perm"/>
    <property type="match status" value="1"/>
</dbReference>
<dbReference type="InterPro" id="IPR009486">
    <property type="entry name" value="Pur_nuclsid_perm"/>
</dbReference>
<dbReference type="GO" id="GO:0055085">
    <property type="term" value="P:transmembrane transport"/>
    <property type="evidence" value="ECO:0007669"/>
    <property type="project" value="InterPro"/>
</dbReference>
<evidence type="ECO:0000256" key="1">
    <source>
        <dbReference type="SAM" id="SignalP"/>
    </source>
</evidence>
<dbReference type="PANTHER" id="PTHR38643:SF1">
    <property type="entry name" value="PURINE NUCLEOSIDE PERMEASE C285.05-RELATED"/>
    <property type="match status" value="1"/>
</dbReference>
<proteinExistence type="predicted"/>
<evidence type="ECO:0000313" key="2">
    <source>
        <dbReference type="EMBL" id="AOR75441.1"/>
    </source>
</evidence>
<keyword evidence="3" id="KW-1185">Reference proteome</keyword>
<keyword evidence="1" id="KW-0732">Signal</keyword>
<dbReference type="OrthoDB" id="4517280at2"/>
<dbReference type="Pfam" id="PF06516">
    <property type="entry name" value="NUP"/>
    <property type="match status" value="1"/>
</dbReference>
<dbReference type="PANTHER" id="PTHR38643">
    <property type="entry name" value="PURINE NUCLEOSIDE PERMEASE C285.05-RELATED"/>
    <property type="match status" value="1"/>
</dbReference>
<dbReference type="EMBL" id="CP017075">
    <property type="protein sequence ID" value="AOR75441.1"/>
    <property type="molecule type" value="Genomic_DNA"/>
</dbReference>
<organism evidence="2 3">
    <name type="scientific">Novosphingobium resinovorum</name>
    <dbReference type="NCBI Taxonomy" id="158500"/>
    <lineage>
        <taxon>Bacteria</taxon>
        <taxon>Pseudomonadati</taxon>
        <taxon>Pseudomonadota</taxon>
        <taxon>Alphaproteobacteria</taxon>
        <taxon>Sphingomonadales</taxon>
        <taxon>Sphingomonadaceae</taxon>
        <taxon>Novosphingobium</taxon>
    </lineage>
</organism>